<dbReference type="UniPathway" id="UPA00077">
    <property type="reaction ID" value="UER00155"/>
</dbReference>
<dbReference type="NCBIfam" id="TIGR01498">
    <property type="entry name" value="folK"/>
    <property type="match status" value="1"/>
</dbReference>
<dbReference type="GO" id="GO:0003848">
    <property type="term" value="F:2-amino-4-hydroxy-6-hydroxymethyldihydropteridine diphosphokinase activity"/>
    <property type="evidence" value="ECO:0007669"/>
    <property type="project" value="UniProtKB-EC"/>
</dbReference>
<dbReference type="PANTHER" id="PTHR43071:SF1">
    <property type="entry name" value="2-AMINO-4-HYDROXY-6-HYDROXYMETHYLDIHYDROPTERIDINE PYROPHOSPHOKINASE"/>
    <property type="match status" value="1"/>
</dbReference>
<keyword evidence="7" id="KW-0418">Kinase</keyword>
<proteinExistence type="inferred from homology"/>
<dbReference type="GO" id="GO:0016301">
    <property type="term" value="F:kinase activity"/>
    <property type="evidence" value="ECO:0007669"/>
    <property type="project" value="UniProtKB-KW"/>
</dbReference>
<evidence type="ECO:0000256" key="6">
    <source>
        <dbReference type="ARBA" id="ARBA00022741"/>
    </source>
</evidence>
<organism evidence="14 15">
    <name type="scientific">Candidatus Methylacidithermus pantelleriae</name>
    <dbReference type="NCBI Taxonomy" id="2744239"/>
    <lineage>
        <taxon>Bacteria</taxon>
        <taxon>Pseudomonadati</taxon>
        <taxon>Verrucomicrobiota</taxon>
        <taxon>Methylacidiphilae</taxon>
        <taxon>Methylacidiphilales</taxon>
        <taxon>Methylacidiphilaceae</taxon>
        <taxon>Candidatus Methylacidithermus</taxon>
    </lineage>
</organism>
<dbReference type="GO" id="GO:0005524">
    <property type="term" value="F:ATP binding"/>
    <property type="evidence" value="ECO:0007669"/>
    <property type="project" value="UniProtKB-KW"/>
</dbReference>
<dbReference type="AlphaFoldDB" id="A0A8J2BST2"/>
<dbReference type="Gene3D" id="3.30.70.560">
    <property type="entry name" value="7,8-Dihydro-6-hydroxymethylpterin-pyrophosphokinase HPPK"/>
    <property type="match status" value="1"/>
</dbReference>
<keyword evidence="5 14" id="KW-0808">Transferase</keyword>
<dbReference type="EMBL" id="CAJNOB010000015">
    <property type="protein sequence ID" value="CAF0697533.1"/>
    <property type="molecule type" value="Genomic_DNA"/>
</dbReference>
<accession>A0A8J2BST2</accession>
<evidence type="ECO:0000256" key="8">
    <source>
        <dbReference type="ARBA" id="ARBA00022840"/>
    </source>
</evidence>
<keyword evidence="9" id="KW-0289">Folate biosynthesis</keyword>
<keyword evidence="14" id="KW-0456">Lyase</keyword>
<keyword evidence="15" id="KW-1185">Reference proteome</keyword>
<evidence type="ECO:0000256" key="4">
    <source>
        <dbReference type="ARBA" id="ARBA00016218"/>
    </source>
</evidence>
<keyword evidence="6" id="KW-0547">Nucleotide-binding</keyword>
<evidence type="ECO:0000313" key="14">
    <source>
        <dbReference type="EMBL" id="CAF0697533.1"/>
    </source>
</evidence>
<dbReference type="Proteomes" id="UP000663859">
    <property type="component" value="Unassembled WGS sequence"/>
</dbReference>
<dbReference type="InterPro" id="IPR000550">
    <property type="entry name" value="Hppk"/>
</dbReference>
<evidence type="ECO:0000256" key="3">
    <source>
        <dbReference type="ARBA" id="ARBA00013253"/>
    </source>
</evidence>
<sequence>MGIGIGTNLGNRQHQMARAIAFLHSLSEGHFLCSSIWETEPVDCPAGSPKFLNAVAEIETRKPPRELLSLFQTYEKVAGRRPSKERNSPRTIDLDILYYGNLMLAEPDLVIPHPRASVRLFVLGPLSEICPTLVLPGQTRTVEELYRELLQNHPSVGPTGKANR</sequence>
<dbReference type="EC" id="2.7.6.3" evidence="3"/>
<dbReference type="SUPFAM" id="SSF55083">
    <property type="entry name" value="6-hydroxymethyl-7,8-dihydropterin pyrophosphokinase, HPPK"/>
    <property type="match status" value="1"/>
</dbReference>
<dbReference type="RefSeq" id="WP_236027863.1">
    <property type="nucleotide sequence ID" value="NZ_CAJNOB010000015.1"/>
</dbReference>
<evidence type="ECO:0000313" key="15">
    <source>
        <dbReference type="Proteomes" id="UP000663859"/>
    </source>
</evidence>
<keyword evidence="8" id="KW-0067">ATP-binding</keyword>
<dbReference type="InterPro" id="IPR035907">
    <property type="entry name" value="Hppk_sf"/>
</dbReference>
<evidence type="ECO:0000256" key="2">
    <source>
        <dbReference type="ARBA" id="ARBA00005810"/>
    </source>
</evidence>
<evidence type="ECO:0000256" key="5">
    <source>
        <dbReference type="ARBA" id="ARBA00022679"/>
    </source>
</evidence>
<comment type="similarity">
    <text evidence="2">Belongs to the HPPK family.</text>
</comment>
<evidence type="ECO:0000256" key="7">
    <source>
        <dbReference type="ARBA" id="ARBA00022777"/>
    </source>
</evidence>
<evidence type="ECO:0000256" key="1">
    <source>
        <dbReference type="ARBA" id="ARBA00005051"/>
    </source>
</evidence>
<comment type="function">
    <text evidence="10">Catalyzes the transfer of pyrophosphate from adenosine triphosphate (ATP) to 6-hydroxymethyl-7,8-dihydropterin, an enzymatic step in folate biosynthesis pathway.</text>
</comment>
<gene>
    <name evidence="14" type="ORF">MPNT_220032</name>
</gene>
<evidence type="ECO:0000256" key="9">
    <source>
        <dbReference type="ARBA" id="ARBA00022909"/>
    </source>
</evidence>
<comment type="pathway">
    <text evidence="1">Cofactor biosynthesis; tetrahydrofolate biosynthesis; 2-amino-4-hydroxy-6-hydroxymethyl-7,8-dihydropteridine diphosphate from 7,8-dihydroneopterin triphosphate: step 4/4.</text>
</comment>
<dbReference type="CDD" id="cd00483">
    <property type="entry name" value="HPPK"/>
    <property type="match status" value="1"/>
</dbReference>
<name>A0A8J2BST2_9BACT</name>
<feature type="domain" description="7,8-dihydro-6-hydroxymethylpterin-pyrophosphokinase" evidence="13">
    <location>
        <begin position="3"/>
        <end position="131"/>
    </location>
</feature>
<reference evidence="14" key="1">
    <citation type="submission" date="2021-02" db="EMBL/GenBank/DDBJ databases">
        <authorList>
            <person name="Cremers G."/>
            <person name="Picone N."/>
        </authorList>
    </citation>
    <scope>NUCLEOTIDE SEQUENCE</scope>
    <source>
        <strain evidence="14">PQ17</strain>
    </source>
</reference>
<protein>
    <recommendedName>
        <fullName evidence="4">2-amino-4-hydroxy-6-hydroxymethyldihydropteridine pyrophosphokinase</fullName>
        <ecNumber evidence="3">2.7.6.3</ecNumber>
    </recommendedName>
    <alternativeName>
        <fullName evidence="11">6-hydroxymethyl-7,8-dihydropterin pyrophosphokinase</fullName>
    </alternativeName>
    <alternativeName>
        <fullName evidence="12">7,8-dihydro-6-hydroxymethylpterin-pyrophosphokinase</fullName>
    </alternativeName>
</protein>
<comment type="caution">
    <text evidence="14">The sequence shown here is derived from an EMBL/GenBank/DDBJ whole genome shotgun (WGS) entry which is preliminary data.</text>
</comment>
<evidence type="ECO:0000259" key="13">
    <source>
        <dbReference type="Pfam" id="PF01288"/>
    </source>
</evidence>
<dbReference type="GO" id="GO:0016829">
    <property type="term" value="F:lyase activity"/>
    <property type="evidence" value="ECO:0007669"/>
    <property type="project" value="UniProtKB-KW"/>
</dbReference>
<dbReference type="GO" id="GO:0046654">
    <property type="term" value="P:tetrahydrofolate biosynthetic process"/>
    <property type="evidence" value="ECO:0007669"/>
    <property type="project" value="UniProtKB-UniPathway"/>
</dbReference>
<dbReference type="GO" id="GO:0046656">
    <property type="term" value="P:folic acid biosynthetic process"/>
    <property type="evidence" value="ECO:0007669"/>
    <property type="project" value="UniProtKB-KW"/>
</dbReference>
<dbReference type="Pfam" id="PF01288">
    <property type="entry name" value="HPPK"/>
    <property type="match status" value="1"/>
</dbReference>
<dbReference type="PANTHER" id="PTHR43071">
    <property type="entry name" value="2-AMINO-4-HYDROXY-6-HYDROXYMETHYLDIHYDROPTERIDINE PYROPHOSPHOKINASE"/>
    <property type="match status" value="1"/>
</dbReference>
<evidence type="ECO:0000256" key="10">
    <source>
        <dbReference type="ARBA" id="ARBA00029409"/>
    </source>
</evidence>
<evidence type="ECO:0000256" key="11">
    <source>
        <dbReference type="ARBA" id="ARBA00029766"/>
    </source>
</evidence>
<evidence type="ECO:0000256" key="12">
    <source>
        <dbReference type="ARBA" id="ARBA00033413"/>
    </source>
</evidence>